<reference evidence="1" key="1">
    <citation type="submission" date="2019-08" db="EMBL/GenBank/DDBJ databases">
        <title>The improved chromosome-level genome for the pearl oyster Pinctada fucata martensii using PacBio sequencing and Hi-C.</title>
        <authorList>
            <person name="Zheng Z."/>
        </authorList>
    </citation>
    <scope>NUCLEOTIDE SEQUENCE</scope>
    <source>
        <strain evidence="1">ZZ-2019</strain>
        <tissue evidence="1">Adductor muscle</tissue>
    </source>
</reference>
<organism evidence="1 2">
    <name type="scientific">Pinctada imbricata</name>
    <name type="common">Atlantic pearl-oyster</name>
    <name type="synonym">Pinctada martensii</name>
    <dbReference type="NCBI Taxonomy" id="66713"/>
    <lineage>
        <taxon>Eukaryota</taxon>
        <taxon>Metazoa</taxon>
        <taxon>Spiralia</taxon>
        <taxon>Lophotrochozoa</taxon>
        <taxon>Mollusca</taxon>
        <taxon>Bivalvia</taxon>
        <taxon>Autobranchia</taxon>
        <taxon>Pteriomorphia</taxon>
        <taxon>Pterioida</taxon>
        <taxon>Pterioidea</taxon>
        <taxon>Pteriidae</taxon>
        <taxon>Pinctada</taxon>
    </lineage>
</organism>
<gene>
    <name evidence="1" type="ORF">FSP39_003773</name>
</gene>
<name>A0AA89CBV0_PINIB</name>
<accession>A0AA89CBV0</accession>
<evidence type="ECO:0000313" key="2">
    <source>
        <dbReference type="Proteomes" id="UP001186944"/>
    </source>
</evidence>
<protein>
    <recommendedName>
        <fullName evidence="3">DZIP3-like HEPN domain-containing protein</fullName>
    </recommendedName>
</protein>
<sequence length="176" mass="20124">MYKSQWESLFMKNTSACAKGVNDCPCQYNARPGITTKIMDVTMCCLVINNICSGINVSDVNTIREIRNKLIHAASGHLDQLTFTDYWSKVTTALLNLAFHVSSSVHKDTLSMINELQKRVMNPEELGELRKVVMDEKRIKDLEVVFYNIMLFACPHFDQASQIQVFLTFEYFPSKV</sequence>
<comment type="caution">
    <text evidence="1">The sequence shown here is derived from an EMBL/GenBank/DDBJ whole genome shotgun (WGS) entry which is preliminary data.</text>
</comment>
<evidence type="ECO:0008006" key="3">
    <source>
        <dbReference type="Google" id="ProtNLM"/>
    </source>
</evidence>
<keyword evidence="2" id="KW-1185">Reference proteome</keyword>
<proteinExistence type="predicted"/>
<dbReference type="AlphaFoldDB" id="A0AA89CBV0"/>
<evidence type="ECO:0000313" key="1">
    <source>
        <dbReference type="EMBL" id="KAK3104514.1"/>
    </source>
</evidence>
<dbReference type="EMBL" id="VSWD01000004">
    <property type="protein sequence ID" value="KAK3104514.1"/>
    <property type="molecule type" value="Genomic_DNA"/>
</dbReference>
<dbReference type="Proteomes" id="UP001186944">
    <property type="component" value="Unassembled WGS sequence"/>
</dbReference>